<proteinExistence type="inferred from homology"/>
<evidence type="ECO:0000256" key="4">
    <source>
        <dbReference type="ARBA" id="ARBA00022989"/>
    </source>
</evidence>
<keyword evidence="13" id="KW-1185">Reference proteome</keyword>
<dbReference type="InterPro" id="IPR000355">
    <property type="entry name" value="Chemokine_rcpt"/>
</dbReference>
<keyword evidence="7 9" id="KW-0675">Receptor</keyword>
<keyword evidence="8 9" id="KW-0807">Transducer</keyword>
<dbReference type="Gene3D" id="1.20.1070.10">
    <property type="entry name" value="Rhodopsin 7-helix transmembrane proteins"/>
    <property type="match status" value="1"/>
</dbReference>
<dbReference type="GO" id="GO:1904936">
    <property type="term" value="P:interneuron migration"/>
    <property type="evidence" value="ECO:0007669"/>
    <property type="project" value="Ensembl"/>
</dbReference>
<dbReference type="InterPro" id="IPR002239">
    <property type="entry name" value="Chemokine_CCR4"/>
</dbReference>
<sequence length="364" mass="41731">MEGTENSKNREAASISMEYSSTTDESGYEYEPCIKDGIRNFGSFFLPTLYSLVFLLGLTGNTLVVLVLLKYKRLKSMTDIYVLNLAISDLLFVLGLPFWSYFMADSWVFGDTLCKVSSWIFQIGFFSGIFFIMLMSIDRYLAIVHVAFSLKARTATYGTLTSLIVWLVAINVSVPELIFSSSIYDYNRTECKLVYFKNSTAWKLFACMEINILGLILPSIVISFCYARIVLTLLHCRNNKKKKAVKMIFVVVIMFFMWWTPYNVILFLKCLDDVGILGQCEISKNLDYAEQVTQILTYFHCCLNPIIYFFMGQKFKLYIKLFFKNCAFSKILCKSCGLHESFYSESSSSAITQNCKSQFVISVL</sequence>
<dbReference type="PROSITE" id="PS00237">
    <property type="entry name" value="G_PROTEIN_RECEP_F1_1"/>
    <property type="match status" value="1"/>
</dbReference>
<dbReference type="GO" id="GO:0019957">
    <property type="term" value="F:C-C chemokine binding"/>
    <property type="evidence" value="ECO:0007669"/>
    <property type="project" value="TreeGrafter"/>
</dbReference>
<dbReference type="InterPro" id="IPR050119">
    <property type="entry name" value="CCR1-9-like"/>
</dbReference>
<dbReference type="PANTHER" id="PTHR10489">
    <property type="entry name" value="CELL ADHESION MOLECULE"/>
    <property type="match status" value="1"/>
</dbReference>
<feature type="transmembrane region" description="Helical" evidence="10">
    <location>
        <begin position="295"/>
        <end position="311"/>
    </location>
</feature>
<dbReference type="PRINTS" id="PR00237">
    <property type="entry name" value="GPCRRHODOPSN"/>
</dbReference>
<evidence type="ECO:0000256" key="3">
    <source>
        <dbReference type="ARBA" id="ARBA00022692"/>
    </source>
</evidence>
<dbReference type="PRINTS" id="PR01109">
    <property type="entry name" value="CHEMOKINER4"/>
</dbReference>
<evidence type="ECO:0000256" key="7">
    <source>
        <dbReference type="ARBA" id="ARBA00023170"/>
    </source>
</evidence>
<dbReference type="CDD" id="cd14984">
    <property type="entry name" value="7tmA_Chemokine_R"/>
    <property type="match status" value="1"/>
</dbReference>
<dbReference type="Ensembl" id="ENSNNAT00000016921.1">
    <property type="protein sequence ID" value="ENSNNAP00000016131.1"/>
    <property type="gene ID" value="ENSNNAG00000010865.1"/>
</dbReference>
<keyword evidence="3 9" id="KW-0812">Transmembrane</keyword>
<dbReference type="Pfam" id="PF00001">
    <property type="entry name" value="7tm_1"/>
    <property type="match status" value="1"/>
</dbReference>
<keyword evidence="6 10" id="KW-0472">Membrane</keyword>
<evidence type="ECO:0000256" key="9">
    <source>
        <dbReference type="RuleBase" id="RU000688"/>
    </source>
</evidence>
<evidence type="ECO:0000256" key="2">
    <source>
        <dbReference type="ARBA" id="ARBA00022475"/>
    </source>
</evidence>
<gene>
    <name evidence="12" type="primary">CCR4</name>
</gene>
<dbReference type="GO" id="GO:0006954">
    <property type="term" value="P:inflammatory response"/>
    <property type="evidence" value="ECO:0007669"/>
    <property type="project" value="Ensembl"/>
</dbReference>
<dbReference type="GO" id="GO:0009897">
    <property type="term" value="C:external side of plasma membrane"/>
    <property type="evidence" value="ECO:0007669"/>
    <property type="project" value="Ensembl"/>
</dbReference>
<feature type="domain" description="G-protein coupled receptors family 1 profile" evidence="11">
    <location>
        <begin position="60"/>
        <end position="308"/>
    </location>
</feature>
<evidence type="ECO:0000256" key="6">
    <source>
        <dbReference type="ARBA" id="ARBA00023136"/>
    </source>
</evidence>
<evidence type="ECO:0000259" key="11">
    <source>
        <dbReference type="PROSITE" id="PS50262"/>
    </source>
</evidence>
<dbReference type="SUPFAM" id="SSF81321">
    <property type="entry name" value="Family A G protein-coupled receptor-like"/>
    <property type="match status" value="1"/>
</dbReference>
<feature type="transmembrane region" description="Helical" evidence="10">
    <location>
        <begin position="248"/>
        <end position="268"/>
    </location>
</feature>
<keyword evidence="5 9" id="KW-0297">G-protein coupled receptor</keyword>
<dbReference type="OrthoDB" id="5981253at2759"/>
<dbReference type="GO" id="GO:0060326">
    <property type="term" value="P:cell chemotaxis"/>
    <property type="evidence" value="ECO:0007669"/>
    <property type="project" value="TreeGrafter"/>
</dbReference>
<dbReference type="GO" id="GO:0006955">
    <property type="term" value="P:immune response"/>
    <property type="evidence" value="ECO:0007669"/>
    <property type="project" value="InterPro"/>
</dbReference>
<evidence type="ECO:0000256" key="10">
    <source>
        <dbReference type="SAM" id="Phobius"/>
    </source>
</evidence>
<keyword evidence="2" id="KW-1003">Cell membrane</keyword>
<dbReference type="PROSITE" id="PS50262">
    <property type="entry name" value="G_PROTEIN_RECEP_F1_2"/>
    <property type="match status" value="1"/>
</dbReference>
<evidence type="ECO:0000313" key="13">
    <source>
        <dbReference type="Proteomes" id="UP000694559"/>
    </source>
</evidence>
<name>A0A8C6XL10_NAJNA</name>
<dbReference type="InterPro" id="IPR017452">
    <property type="entry name" value="GPCR_Rhodpsn_7TM"/>
</dbReference>
<feature type="transmembrane region" description="Helical" evidence="10">
    <location>
        <begin position="119"/>
        <end position="142"/>
    </location>
</feature>
<accession>A0A8C6XL10</accession>
<feature type="transmembrane region" description="Helical" evidence="10">
    <location>
        <begin position="81"/>
        <end position="99"/>
    </location>
</feature>
<protein>
    <submittedName>
        <fullName evidence="12">C-C motif chemokine receptor 4</fullName>
    </submittedName>
</protein>
<evidence type="ECO:0000313" key="12">
    <source>
        <dbReference type="Ensembl" id="ENSNNAP00000016131.1"/>
    </source>
</evidence>
<dbReference type="Proteomes" id="UP000694559">
    <property type="component" value="Unplaced"/>
</dbReference>
<dbReference type="GO" id="GO:0007204">
    <property type="term" value="P:positive regulation of cytosolic calcium ion concentration"/>
    <property type="evidence" value="ECO:0007669"/>
    <property type="project" value="TreeGrafter"/>
</dbReference>
<dbReference type="FunFam" id="1.20.1070.10:FF:000026">
    <property type="entry name" value="C-C chemokine receptor type 5"/>
    <property type="match status" value="1"/>
</dbReference>
<dbReference type="GO" id="GO:0019722">
    <property type="term" value="P:calcium-mediated signaling"/>
    <property type="evidence" value="ECO:0007669"/>
    <property type="project" value="TreeGrafter"/>
</dbReference>
<dbReference type="OMA" id="CKIISWM"/>
<dbReference type="GeneTree" id="ENSGT01020000230359"/>
<dbReference type="GO" id="GO:0048872">
    <property type="term" value="P:homeostasis of number of cells"/>
    <property type="evidence" value="ECO:0007669"/>
    <property type="project" value="Ensembl"/>
</dbReference>
<comment type="subcellular location">
    <subcellularLocation>
        <location evidence="1">Cell membrane</location>
        <topology evidence="1">Multi-pass membrane protein</topology>
    </subcellularLocation>
</comment>
<dbReference type="PRINTS" id="PR00657">
    <property type="entry name" value="CCCHEMOKINER"/>
</dbReference>
<comment type="similarity">
    <text evidence="9">Belongs to the G-protein coupled receptor 1 family.</text>
</comment>
<dbReference type="AlphaFoldDB" id="A0A8C6XL10"/>
<dbReference type="PANTHER" id="PTHR10489:SF608">
    <property type="entry name" value="C-C CHEMOKINE RECEPTOR TYPE 4"/>
    <property type="match status" value="1"/>
</dbReference>
<feature type="transmembrane region" description="Helical" evidence="10">
    <location>
        <begin position="212"/>
        <end position="236"/>
    </location>
</feature>
<dbReference type="SMART" id="SM01381">
    <property type="entry name" value="7TM_GPCR_Srsx"/>
    <property type="match status" value="1"/>
</dbReference>
<dbReference type="InterPro" id="IPR000276">
    <property type="entry name" value="GPCR_Rhodpsn"/>
</dbReference>
<dbReference type="GO" id="GO:0016493">
    <property type="term" value="F:C-C chemokine receptor activity"/>
    <property type="evidence" value="ECO:0007669"/>
    <property type="project" value="Ensembl"/>
</dbReference>
<feature type="transmembrane region" description="Helical" evidence="10">
    <location>
        <begin position="49"/>
        <end position="69"/>
    </location>
</feature>
<reference evidence="12" key="2">
    <citation type="submission" date="2025-09" db="UniProtKB">
        <authorList>
            <consortium name="Ensembl"/>
        </authorList>
    </citation>
    <scope>IDENTIFICATION</scope>
</reference>
<dbReference type="GO" id="GO:0002507">
    <property type="term" value="P:tolerance induction"/>
    <property type="evidence" value="ECO:0007669"/>
    <property type="project" value="Ensembl"/>
</dbReference>
<evidence type="ECO:0000256" key="1">
    <source>
        <dbReference type="ARBA" id="ARBA00004651"/>
    </source>
</evidence>
<organism evidence="12 13">
    <name type="scientific">Naja naja</name>
    <name type="common">Indian cobra</name>
    <dbReference type="NCBI Taxonomy" id="35670"/>
    <lineage>
        <taxon>Eukaryota</taxon>
        <taxon>Metazoa</taxon>
        <taxon>Chordata</taxon>
        <taxon>Craniata</taxon>
        <taxon>Vertebrata</taxon>
        <taxon>Euteleostomi</taxon>
        <taxon>Lepidosauria</taxon>
        <taxon>Squamata</taxon>
        <taxon>Bifurcata</taxon>
        <taxon>Unidentata</taxon>
        <taxon>Episquamata</taxon>
        <taxon>Toxicofera</taxon>
        <taxon>Serpentes</taxon>
        <taxon>Colubroidea</taxon>
        <taxon>Elapidae</taxon>
        <taxon>Elapinae</taxon>
        <taxon>Naja</taxon>
    </lineage>
</organism>
<reference evidence="12" key="1">
    <citation type="submission" date="2025-08" db="UniProtKB">
        <authorList>
            <consortium name="Ensembl"/>
        </authorList>
    </citation>
    <scope>IDENTIFICATION</scope>
</reference>
<evidence type="ECO:0000256" key="5">
    <source>
        <dbReference type="ARBA" id="ARBA00023040"/>
    </source>
</evidence>
<keyword evidence="4 10" id="KW-1133">Transmembrane helix</keyword>
<evidence type="ECO:0000256" key="8">
    <source>
        <dbReference type="ARBA" id="ARBA00023224"/>
    </source>
</evidence>
<feature type="transmembrane region" description="Helical" evidence="10">
    <location>
        <begin position="154"/>
        <end position="174"/>
    </location>
</feature>